<proteinExistence type="predicted"/>
<feature type="transmembrane region" description="Helical" evidence="5">
    <location>
        <begin position="6"/>
        <end position="25"/>
    </location>
</feature>
<evidence type="ECO:0000259" key="6">
    <source>
        <dbReference type="Pfam" id="PF01578"/>
    </source>
</evidence>
<feature type="transmembrane region" description="Helical" evidence="5">
    <location>
        <begin position="131"/>
        <end position="152"/>
    </location>
</feature>
<dbReference type="PANTHER" id="PTHR30071">
    <property type="entry name" value="HEME EXPORTER PROTEIN C"/>
    <property type="match status" value="1"/>
</dbReference>
<feature type="transmembrane region" description="Helical" evidence="5">
    <location>
        <begin position="177"/>
        <end position="201"/>
    </location>
</feature>
<feature type="transmembrane region" description="Helical" evidence="5">
    <location>
        <begin position="32"/>
        <end position="54"/>
    </location>
</feature>
<dbReference type="GO" id="GO:0020037">
    <property type="term" value="F:heme binding"/>
    <property type="evidence" value="ECO:0007669"/>
    <property type="project" value="InterPro"/>
</dbReference>
<evidence type="ECO:0000256" key="1">
    <source>
        <dbReference type="ARBA" id="ARBA00004141"/>
    </source>
</evidence>
<name>A0A7R6T032_9BACT</name>
<feature type="transmembrane region" description="Helical" evidence="5">
    <location>
        <begin position="246"/>
        <end position="267"/>
    </location>
</feature>
<comment type="subcellular location">
    <subcellularLocation>
        <location evidence="1">Membrane</location>
        <topology evidence="1">Multi-pass membrane protein</topology>
    </subcellularLocation>
</comment>
<organism evidence="7 8">
    <name type="scientific">Thermotomaculum hydrothermale</name>
    <dbReference type="NCBI Taxonomy" id="981385"/>
    <lineage>
        <taxon>Bacteria</taxon>
        <taxon>Pseudomonadati</taxon>
        <taxon>Acidobacteriota</taxon>
        <taxon>Holophagae</taxon>
        <taxon>Thermotomaculales</taxon>
        <taxon>Thermotomaculaceae</taxon>
        <taxon>Thermotomaculum</taxon>
    </lineage>
</organism>
<feature type="transmembrane region" description="Helical" evidence="5">
    <location>
        <begin position="66"/>
        <end position="83"/>
    </location>
</feature>
<accession>A0A7R6T032</accession>
<dbReference type="EMBL" id="AP017470">
    <property type="protein sequence ID" value="BBB33317.1"/>
    <property type="molecule type" value="Genomic_DNA"/>
</dbReference>
<dbReference type="InterPro" id="IPR045062">
    <property type="entry name" value="Cyt_c_biogenesis_CcsA/CcmC"/>
</dbReference>
<evidence type="ECO:0000256" key="2">
    <source>
        <dbReference type="ARBA" id="ARBA00022692"/>
    </source>
</evidence>
<dbReference type="PANTHER" id="PTHR30071:SF15">
    <property type="entry name" value="PROTEIN HEMX"/>
    <property type="match status" value="1"/>
</dbReference>
<gene>
    <name evidence="7" type="ORF">TTHT_1860</name>
</gene>
<evidence type="ECO:0000256" key="5">
    <source>
        <dbReference type="SAM" id="Phobius"/>
    </source>
</evidence>
<keyword evidence="4 5" id="KW-0472">Membrane</keyword>
<dbReference type="InterPro" id="IPR002541">
    <property type="entry name" value="Cyt_c_assembly"/>
</dbReference>
<feature type="transmembrane region" description="Helical" evidence="5">
    <location>
        <begin position="90"/>
        <end position="111"/>
    </location>
</feature>
<evidence type="ECO:0000256" key="4">
    <source>
        <dbReference type="ARBA" id="ARBA00023136"/>
    </source>
</evidence>
<keyword evidence="8" id="KW-1185">Reference proteome</keyword>
<sequence length="277" mass="31774">MLEQIYYFSLFLNFLSIIVFFVFALKKNREAFFVGNVLIGLGTFLLAFFLTLNGIKLGYHPATNTFFTYNFLAMLIYLLYFVFEFKFKIRLLSVFIIPVGFFFNVVAAFQSKLTPEVLKNISPVFLGIHTGFLLLGEAMFLISFGASVMYLIQNRNLKKKSFGGWYSRLPALDDLEFIAGVGILGGFPMLTAGLLVGFYWAANLWQNSLWYFDPKIIWSLIVWILYGYIFYCKITEKLKGKRFINLVLIGFILVIVSFFLTAVLPSIHSTTKDFGVK</sequence>
<evidence type="ECO:0000313" key="8">
    <source>
        <dbReference type="Proteomes" id="UP000595564"/>
    </source>
</evidence>
<feature type="domain" description="Cytochrome c assembly protein" evidence="6">
    <location>
        <begin position="70"/>
        <end position="265"/>
    </location>
</feature>
<dbReference type="RefSeq" id="WP_201327624.1">
    <property type="nucleotide sequence ID" value="NZ_AP017470.1"/>
</dbReference>
<dbReference type="Proteomes" id="UP000595564">
    <property type="component" value="Chromosome"/>
</dbReference>
<dbReference type="GO" id="GO:0005886">
    <property type="term" value="C:plasma membrane"/>
    <property type="evidence" value="ECO:0007669"/>
    <property type="project" value="TreeGrafter"/>
</dbReference>
<dbReference type="Pfam" id="PF01578">
    <property type="entry name" value="Cytochrom_C_asm"/>
    <property type="match status" value="1"/>
</dbReference>
<dbReference type="AlphaFoldDB" id="A0A7R6T032"/>
<protein>
    <submittedName>
        <fullName evidence="7">Cytochrome c biogenesis protein CcsB</fullName>
    </submittedName>
</protein>
<keyword evidence="3 5" id="KW-1133">Transmembrane helix</keyword>
<feature type="transmembrane region" description="Helical" evidence="5">
    <location>
        <begin position="216"/>
        <end position="234"/>
    </location>
</feature>
<dbReference type="GO" id="GO:0017004">
    <property type="term" value="P:cytochrome complex assembly"/>
    <property type="evidence" value="ECO:0007669"/>
    <property type="project" value="InterPro"/>
</dbReference>
<evidence type="ECO:0000313" key="7">
    <source>
        <dbReference type="EMBL" id="BBB33317.1"/>
    </source>
</evidence>
<dbReference type="KEGG" id="thyd:TTHT_1860"/>
<evidence type="ECO:0000256" key="3">
    <source>
        <dbReference type="ARBA" id="ARBA00022989"/>
    </source>
</evidence>
<keyword evidence="2 5" id="KW-0812">Transmembrane</keyword>
<reference evidence="7 8" key="1">
    <citation type="journal article" date="2012" name="Extremophiles">
        <title>Thermotomaculum hydrothermale gen. nov., sp. nov., a novel heterotrophic thermophile within the phylum Acidobacteria from a deep-sea hydrothermal vent chimney in the Southern Okinawa Trough.</title>
        <authorList>
            <person name="Izumi H."/>
            <person name="Nunoura T."/>
            <person name="Miyazaki M."/>
            <person name="Mino S."/>
            <person name="Toki T."/>
            <person name="Takai K."/>
            <person name="Sako Y."/>
            <person name="Sawabe T."/>
            <person name="Nakagawa S."/>
        </authorList>
    </citation>
    <scope>NUCLEOTIDE SEQUENCE [LARGE SCALE GENOMIC DNA]</scope>
    <source>
        <strain evidence="7 8">AC55</strain>
    </source>
</reference>